<evidence type="ECO:0000313" key="2">
    <source>
        <dbReference type="EMBL" id="TGE02576.1"/>
    </source>
</evidence>
<name>A0A4Z0NYK7_9HYPH</name>
<proteinExistence type="predicted"/>
<comment type="caution">
    <text evidence="2">The sequence shown here is derived from an EMBL/GenBank/DDBJ whole genome shotgun (WGS) entry which is preliminary data.</text>
</comment>
<dbReference type="InterPro" id="IPR000014">
    <property type="entry name" value="PAS"/>
</dbReference>
<dbReference type="AlphaFoldDB" id="A0A4Z0NYK7"/>
<dbReference type="SUPFAM" id="SSF55785">
    <property type="entry name" value="PYP-like sensor domain (PAS domain)"/>
    <property type="match status" value="1"/>
</dbReference>
<evidence type="ECO:0000313" key="3">
    <source>
        <dbReference type="Proteomes" id="UP000297535"/>
    </source>
</evidence>
<dbReference type="CDD" id="cd00130">
    <property type="entry name" value="PAS"/>
    <property type="match status" value="1"/>
</dbReference>
<dbReference type="OrthoDB" id="8003951at2"/>
<dbReference type="Pfam" id="PF08447">
    <property type="entry name" value="PAS_3"/>
    <property type="match status" value="1"/>
</dbReference>
<reference evidence="2 3" key="1">
    <citation type="submission" date="2019-04" db="EMBL/GenBank/DDBJ databases">
        <authorList>
            <person name="Feng G."/>
            <person name="Zhu H."/>
        </authorList>
    </citation>
    <scope>NUCLEOTIDE SEQUENCE [LARGE SCALE GENOMIC DNA]</scope>
    <source>
        <strain evidence="2 3">6HR-1</strain>
    </source>
</reference>
<sequence>MLVWVAGVPLGRAAFPALEHVPAEVCVLGRRAGGAEPPPGGLAAACEAQDAVATWRWDIGRNILCGDARMAAFFGVDPVSLRRGAPIPLLLERIHPEDRETVSTRIAQAAEEGGSYVVPYRLLSAEGAVRWVLSCGRCAHDEAGRPAEGRGVVIDMTAGDLHPLERAAGHGLAVRRAVDECGDPFLRSLADMLLLEIGRGLAGRHQEPARARM</sequence>
<evidence type="ECO:0000259" key="1">
    <source>
        <dbReference type="Pfam" id="PF08447"/>
    </source>
</evidence>
<dbReference type="EMBL" id="SRLB01000001">
    <property type="protein sequence ID" value="TGE02576.1"/>
    <property type="molecule type" value="Genomic_DNA"/>
</dbReference>
<dbReference type="InterPro" id="IPR035965">
    <property type="entry name" value="PAS-like_dom_sf"/>
</dbReference>
<protein>
    <recommendedName>
        <fullName evidence="1">PAS fold-3 domain-containing protein</fullName>
    </recommendedName>
</protein>
<dbReference type="Proteomes" id="UP000297535">
    <property type="component" value="Unassembled WGS sequence"/>
</dbReference>
<feature type="domain" description="PAS fold-3" evidence="1">
    <location>
        <begin position="67"/>
        <end position="152"/>
    </location>
</feature>
<dbReference type="Gene3D" id="3.30.450.20">
    <property type="entry name" value="PAS domain"/>
    <property type="match status" value="1"/>
</dbReference>
<organism evidence="2 3">
    <name type="scientific">Methylobacterium nonmethylotrophicum</name>
    <dbReference type="NCBI Taxonomy" id="1141884"/>
    <lineage>
        <taxon>Bacteria</taxon>
        <taxon>Pseudomonadati</taxon>
        <taxon>Pseudomonadota</taxon>
        <taxon>Alphaproteobacteria</taxon>
        <taxon>Hyphomicrobiales</taxon>
        <taxon>Methylobacteriaceae</taxon>
        <taxon>Methylobacterium</taxon>
    </lineage>
</organism>
<keyword evidence="3" id="KW-1185">Reference proteome</keyword>
<dbReference type="InterPro" id="IPR013655">
    <property type="entry name" value="PAS_fold_3"/>
</dbReference>
<gene>
    <name evidence="2" type="ORF">EU555_02080</name>
</gene>
<accession>A0A4Z0NYK7</accession>